<dbReference type="InterPro" id="IPR049833">
    <property type="entry name" value="KPN01023-like"/>
</dbReference>
<sequence>MANLLFLALAVALLLVAVFSLISYIRDRKKQKFTFKKDASGNNVRGTSTR</sequence>
<name>A0A7Z8ZCI8_RAOTE</name>
<accession>A0A7Z8ZCI8</accession>
<evidence type="ECO:0000313" key="1">
    <source>
        <dbReference type="EMBL" id="VED51210.1"/>
    </source>
</evidence>
<dbReference type="AlphaFoldDB" id="A0A7Z8ZCI8"/>
<dbReference type="NCBIfam" id="NF033853">
    <property type="entry name" value="KPN_two_small"/>
    <property type="match status" value="1"/>
</dbReference>
<dbReference type="EMBL" id="LR134253">
    <property type="protein sequence ID" value="VED51210.1"/>
    <property type="molecule type" value="Genomic_DNA"/>
</dbReference>
<reference evidence="1 2" key="1">
    <citation type="submission" date="2018-12" db="EMBL/GenBank/DDBJ databases">
        <authorList>
            <consortium name="Pathogen Informatics"/>
        </authorList>
    </citation>
    <scope>NUCLEOTIDE SEQUENCE [LARGE SCALE GENOMIC DNA]</scope>
    <source>
        <strain evidence="1 2">NCTC9997</strain>
    </source>
</reference>
<dbReference type="Proteomes" id="UP000267630">
    <property type="component" value="Chromosome 3"/>
</dbReference>
<gene>
    <name evidence="1" type="ORF">NCTC9997_03655</name>
</gene>
<proteinExistence type="predicted"/>
<evidence type="ECO:0000313" key="2">
    <source>
        <dbReference type="Proteomes" id="UP000267630"/>
    </source>
</evidence>
<protein>
    <submittedName>
        <fullName evidence="1">Uncharacterized protein</fullName>
    </submittedName>
</protein>
<keyword evidence="2" id="KW-1185">Reference proteome</keyword>
<organism evidence="1 2">
    <name type="scientific">Raoultella terrigena</name>
    <name type="common">Klebsiella terrigena</name>
    <dbReference type="NCBI Taxonomy" id="577"/>
    <lineage>
        <taxon>Bacteria</taxon>
        <taxon>Pseudomonadati</taxon>
        <taxon>Pseudomonadota</taxon>
        <taxon>Gammaproteobacteria</taxon>
        <taxon>Enterobacterales</taxon>
        <taxon>Enterobacteriaceae</taxon>
        <taxon>Klebsiella/Raoultella group</taxon>
        <taxon>Raoultella</taxon>
    </lineage>
</organism>